<dbReference type="GO" id="GO:0005886">
    <property type="term" value="C:plasma membrane"/>
    <property type="evidence" value="ECO:0007669"/>
    <property type="project" value="TreeGrafter"/>
</dbReference>
<dbReference type="PROSITE" id="PS50011">
    <property type="entry name" value="PROTEIN_KINASE_DOM"/>
    <property type="match status" value="1"/>
</dbReference>
<evidence type="ECO:0000259" key="2">
    <source>
        <dbReference type="PROSITE" id="PS50011"/>
    </source>
</evidence>
<organism evidence="3 4">
    <name type="scientific">Tagetes erecta</name>
    <name type="common">African marigold</name>
    <dbReference type="NCBI Taxonomy" id="13708"/>
    <lineage>
        <taxon>Eukaryota</taxon>
        <taxon>Viridiplantae</taxon>
        <taxon>Streptophyta</taxon>
        <taxon>Embryophyta</taxon>
        <taxon>Tracheophyta</taxon>
        <taxon>Spermatophyta</taxon>
        <taxon>Magnoliopsida</taxon>
        <taxon>eudicotyledons</taxon>
        <taxon>Gunneridae</taxon>
        <taxon>Pentapetalae</taxon>
        <taxon>asterids</taxon>
        <taxon>campanulids</taxon>
        <taxon>Asterales</taxon>
        <taxon>Asteraceae</taxon>
        <taxon>Asteroideae</taxon>
        <taxon>Heliantheae alliance</taxon>
        <taxon>Tageteae</taxon>
        <taxon>Tagetes</taxon>
    </lineage>
</organism>
<dbReference type="PROSITE" id="PS00108">
    <property type="entry name" value="PROTEIN_KINASE_ST"/>
    <property type="match status" value="1"/>
</dbReference>
<reference evidence="3" key="1">
    <citation type="journal article" date="2023" name="bioRxiv">
        <title>Improved chromosome-level genome assembly for marigold (Tagetes erecta).</title>
        <authorList>
            <person name="Jiang F."/>
            <person name="Yuan L."/>
            <person name="Wang S."/>
            <person name="Wang H."/>
            <person name="Xu D."/>
            <person name="Wang A."/>
            <person name="Fan W."/>
        </authorList>
    </citation>
    <scope>NUCLEOTIDE SEQUENCE</scope>
    <source>
        <strain evidence="3">WSJ</strain>
        <tissue evidence="3">Leaf</tissue>
    </source>
</reference>
<evidence type="ECO:0000256" key="1">
    <source>
        <dbReference type="SAM" id="MobiDB-lite"/>
    </source>
</evidence>
<dbReference type="AlphaFoldDB" id="A0AAD8LAN4"/>
<feature type="domain" description="Protein kinase" evidence="2">
    <location>
        <begin position="37"/>
        <end position="351"/>
    </location>
</feature>
<dbReference type="Proteomes" id="UP001229421">
    <property type="component" value="Unassembled WGS sequence"/>
</dbReference>
<dbReference type="InterPro" id="IPR000719">
    <property type="entry name" value="Prot_kinase_dom"/>
</dbReference>
<evidence type="ECO:0000313" key="4">
    <source>
        <dbReference type="Proteomes" id="UP001229421"/>
    </source>
</evidence>
<dbReference type="GO" id="GO:0004714">
    <property type="term" value="F:transmembrane receptor protein tyrosine kinase activity"/>
    <property type="evidence" value="ECO:0007669"/>
    <property type="project" value="InterPro"/>
</dbReference>
<accession>A0AAD8LAN4</accession>
<dbReference type="InterPro" id="IPR011009">
    <property type="entry name" value="Kinase-like_dom_sf"/>
</dbReference>
<evidence type="ECO:0000313" key="3">
    <source>
        <dbReference type="EMBL" id="KAK1437473.1"/>
    </source>
</evidence>
<sequence>MFSLSTSIREVTRLYSKPEFDDIRIPLRDISLATKRFAEENLLKQGGEADVYKGVLLLKSKLGIDVVIRSGRRIVISDIVGRLKEAFEIQWKHENFNWEAKIADFGLSKVQHGDQGMSTIKTIHIAGTEFYLDPEYAKTGCCKEMDEKIIVYEHAPKGSLDMYLKDICLSWTKRLKISIDIAKGLKFLHEGDLGQDVVIHRDIKSSNILLIDDWKVKICGFEHALSYPTKQEIEYCIDNFEGSHGYSDPSFQKTSSLTKESDIYSFGVILLEILCGRMACPEDVRDDGPLLDVLVRSHCDGLEELVFEGIKKHVVLKSFSTFRKIAFQCLHEKREERPTASDVVVQLQQALEFQEAYELRKAKLDRTYEEMLREFSRYPEIYSTMWKKDIYNILSKGILLEDDKLLVKQTIWDLEQSAPFIGKHDEDYQSEPETSPTFKTYPKRRQRRHISCSALNKEMVASSSTITDQTPYPKTS</sequence>
<gene>
    <name evidence="3" type="ORF">QVD17_03264</name>
</gene>
<protein>
    <recommendedName>
        <fullName evidence="2">Protein kinase domain-containing protein</fullName>
    </recommendedName>
</protein>
<dbReference type="PANTHER" id="PTHR27003">
    <property type="entry name" value="OS07G0166700 PROTEIN"/>
    <property type="match status" value="1"/>
</dbReference>
<dbReference type="GO" id="GO:0005524">
    <property type="term" value="F:ATP binding"/>
    <property type="evidence" value="ECO:0007669"/>
    <property type="project" value="InterPro"/>
</dbReference>
<keyword evidence="4" id="KW-1185">Reference proteome</keyword>
<feature type="region of interest" description="Disordered" evidence="1">
    <location>
        <begin position="424"/>
        <end position="443"/>
    </location>
</feature>
<dbReference type="SUPFAM" id="SSF56112">
    <property type="entry name" value="Protein kinase-like (PK-like)"/>
    <property type="match status" value="2"/>
</dbReference>
<dbReference type="InterPro" id="IPR045272">
    <property type="entry name" value="ANXUR1/2-like"/>
</dbReference>
<dbReference type="EMBL" id="JAUHHV010000001">
    <property type="protein sequence ID" value="KAK1437473.1"/>
    <property type="molecule type" value="Genomic_DNA"/>
</dbReference>
<dbReference type="SMART" id="SM00220">
    <property type="entry name" value="S_TKc"/>
    <property type="match status" value="1"/>
</dbReference>
<name>A0AAD8LAN4_TARER</name>
<dbReference type="InterPro" id="IPR008271">
    <property type="entry name" value="Ser/Thr_kinase_AS"/>
</dbReference>
<comment type="caution">
    <text evidence="3">The sequence shown here is derived from an EMBL/GenBank/DDBJ whole genome shotgun (WGS) entry which is preliminary data.</text>
</comment>
<dbReference type="Gene3D" id="1.10.510.10">
    <property type="entry name" value="Transferase(Phosphotransferase) domain 1"/>
    <property type="match status" value="2"/>
</dbReference>
<proteinExistence type="predicted"/>
<dbReference type="Pfam" id="PF00069">
    <property type="entry name" value="Pkinase"/>
    <property type="match status" value="1"/>
</dbReference>
<dbReference type="PANTHER" id="PTHR27003:SF471">
    <property type="entry name" value="VASCULAR ENDOTHELIAL GROWTH FACTOR RECEPTOR 2 (VEGFR2)-RELATED"/>
    <property type="match status" value="1"/>
</dbReference>
<dbReference type="GO" id="GO:0009506">
    <property type="term" value="C:plasmodesma"/>
    <property type="evidence" value="ECO:0007669"/>
    <property type="project" value="TreeGrafter"/>
</dbReference>